<name>A0ABT1JTA4_9ACTN</name>
<organism evidence="2 3">
    <name type="scientific">Nonomuraea roseoviolacea subsp. carminata</name>
    <dbReference type="NCBI Taxonomy" id="160689"/>
    <lineage>
        <taxon>Bacteria</taxon>
        <taxon>Bacillati</taxon>
        <taxon>Actinomycetota</taxon>
        <taxon>Actinomycetes</taxon>
        <taxon>Streptosporangiales</taxon>
        <taxon>Streptosporangiaceae</taxon>
        <taxon>Nonomuraea</taxon>
    </lineage>
</organism>
<dbReference type="EMBL" id="JAMZEC010000001">
    <property type="protein sequence ID" value="MCP2344983.1"/>
    <property type="molecule type" value="Genomic_DNA"/>
</dbReference>
<evidence type="ECO:0008006" key="4">
    <source>
        <dbReference type="Google" id="ProtNLM"/>
    </source>
</evidence>
<feature type="compositionally biased region" description="Low complexity" evidence="1">
    <location>
        <begin position="88"/>
        <end position="124"/>
    </location>
</feature>
<dbReference type="PROSITE" id="PS51257">
    <property type="entry name" value="PROKAR_LIPOPROTEIN"/>
    <property type="match status" value="1"/>
</dbReference>
<protein>
    <recommendedName>
        <fullName evidence="4">DUF4439 domain-containing protein</fullName>
    </recommendedName>
</protein>
<evidence type="ECO:0000313" key="3">
    <source>
        <dbReference type="Proteomes" id="UP001320766"/>
    </source>
</evidence>
<reference evidence="2 3" key="1">
    <citation type="submission" date="2022-06" db="EMBL/GenBank/DDBJ databases">
        <title>Sequencing the genomes of 1000 actinobacteria strains.</title>
        <authorList>
            <person name="Klenk H.-P."/>
        </authorList>
    </citation>
    <scope>NUCLEOTIDE SEQUENCE [LARGE SCALE GENOMIC DNA]</scope>
    <source>
        <strain evidence="2 3">DSM 44170</strain>
    </source>
</reference>
<gene>
    <name evidence="2" type="ORF">HD595_001105</name>
</gene>
<evidence type="ECO:0000313" key="2">
    <source>
        <dbReference type="EMBL" id="MCP2344983.1"/>
    </source>
</evidence>
<keyword evidence="3" id="KW-1185">Reference proteome</keyword>
<dbReference type="Proteomes" id="UP001320766">
    <property type="component" value="Unassembled WGS sequence"/>
</dbReference>
<evidence type="ECO:0000256" key="1">
    <source>
        <dbReference type="SAM" id="MobiDB-lite"/>
    </source>
</evidence>
<dbReference type="RefSeq" id="WP_253766192.1">
    <property type="nucleotide sequence ID" value="NZ_BAAAVE010000016.1"/>
</dbReference>
<proteinExistence type="predicted"/>
<sequence>MGPSLSRRAALAGGAAVVALTGCSGEDGAGPEQPPAEPPELVLARELIADKERVIGLYGVLIGKGAGELAPFRDRHQAHLTELRRRFPAAASPAPGATQSSGTPSPGASSPAASSPGAPTAGAAKVSLSSLREVERKAAAQRARRLSGIAPSMAQLVASIGACEAAHALALPRSL</sequence>
<feature type="region of interest" description="Disordered" evidence="1">
    <location>
        <begin position="82"/>
        <end position="128"/>
    </location>
</feature>
<dbReference type="InterPro" id="IPR006311">
    <property type="entry name" value="TAT_signal"/>
</dbReference>
<dbReference type="PROSITE" id="PS51318">
    <property type="entry name" value="TAT"/>
    <property type="match status" value="1"/>
</dbReference>
<accession>A0ABT1JTA4</accession>
<feature type="region of interest" description="Disordered" evidence="1">
    <location>
        <begin position="21"/>
        <end position="40"/>
    </location>
</feature>
<comment type="caution">
    <text evidence="2">The sequence shown here is derived from an EMBL/GenBank/DDBJ whole genome shotgun (WGS) entry which is preliminary data.</text>
</comment>